<evidence type="ECO:0000313" key="2">
    <source>
        <dbReference type="Proteomes" id="UP001140087"/>
    </source>
</evidence>
<gene>
    <name evidence="1" type="ORF">H4R21_004295</name>
</gene>
<organism evidence="1 2">
    <name type="scientific">Coemansia helicoidea</name>
    <dbReference type="NCBI Taxonomy" id="1286919"/>
    <lineage>
        <taxon>Eukaryota</taxon>
        <taxon>Fungi</taxon>
        <taxon>Fungi incertae sedis</taxon>
        <taxon>Zoopagomycota</taxon>
        <taxon>Kickxellomycotina</taxon>
        <taxon>Kickxellomycetes</taxon>
        <taxon>Kickxellales</taxon>
        <taxon>Kickxellaceae</taxon>
        <taxon>Coemansia</taxon>
    </lineage>
</organism>
<dbReference type="EMBL" id="JANBUN010001583">
    <property type="protein sequence ID" value="KAJ2797510.1"/>
    <property type="molecule type" value="Genomic_DNA"/>
</dbReference>
<keyword evidence="2" id="KW-1185">Reference proteome</keyword>
<proteinExistence type="predicted"/>
<evidence type="ECO:0000313" key="1">
    <source>
        <dbReference type="EMBL" id="KAJ2797510.1"/>
    </source>
</evidence>
<name>A0ACC1KZB4_9FUNG</name>
<sequence length="93" mass="8905">SPEELRPGMSLPNAVAELGFAAATAAVLRELTAADGDAAGPAVEQALCFVAALAATDSGAAAVDACAPLRAAVDAAKARFPEVAAAAAAAAQD</sequence>
<reference evidence="1" key="1">
    <citation type="submission" date="2022-07" db="EMBL/GenBank/DDBJ databases">
        <title>Phylogenomic reconstructions and comparative analyses of Kickxellomycotina fungi.</title>
        <authorList>
            <person name="Reynolds N.K."/>
            <person name="Stajich J.E."/>
            <person name="Barry K."/>
            <person name="Grigoriev I.V."/>
            <person name="Crous P."/>
            <person name="Smith M.E."/>
        </authorList>
    </citation>
    <scope>NUCLEOTIDE SEQUENCE</scope>
    <source>
        <strain evidence="1">BCRC 34780</strain>
    </source>
</reference>
<accession>A0ACC1KZB4</accession>
<dbReference type="Proteomes" id="UP001140087">
    <property type="component" value="Unassembled WGS sequence"/>
</dbReference>
<protein>
    <submittedName>
        <fullName evidence="1">Uncharacterized protein</fullName>
    </submittedName>
</protein>
<feature type="non-terminal residue" evidence="1">
    <location>
        <position position="1"/>
    </location>
</feature>
<comment type="caution">
    <text evidence="1">The sequence shown here is derived from an EMBL/GenBank/DDBJ whole genome shotgun (WGS) entry which is preliminary data.</text>
</comment>